<gene>
    <name evidence="7" type="ORF">Vau01_059720</name>
</gene>
<dbReference type="EMBL" id="BOPG01000037">
    <property type="protein sequence ID" value="GIJ58456.1"/>
    <property type="molecule type" value="Genomic_DNA"/>
</dbReference>
<dbReference type="Gene3D" id="3.40.50.150">
    <property type="entry name" value="Vaccinia Virus protein VP39"/>
    <property type="match status" value="1"/>
</dbReference>
<dbReference type="RefSeq" id="WP_203999279.1">
    <property type="nucleotide sequence ID" value="NZ_BOPG01000037.1"/>
</dbReference>
<dbReference type="EC" id="2.1.1.-" evidence="6"/>
<dbReference type="PANTHER" id="PTHR43619">
    <property type="entry name" value="S-ADENOSYL-L-METHIONINE-DEPENDENT METHYLTRANSFERASE YKTD-RELATED"/>
    <property type="match status" value="1"/>
</dbReference>
<sequence>MSKTLTASRTAVLVCQGRAAADGLVAPDRFADPTAMPLLRPDEREAVEWVRDGTPPRQWRQRVDYETVRASRDMMVPRTVAIDDAVRERPGPQVVILGAGLDGRAWRMPELAGATVFEVDQPASQQDKRERSARLSGRPPAFVPVDFRTERLSAGLAAAGHRAGEATTWVWEGVVPYLTEAEVAATVAEIAAGSGPGSRLVVNFQTPAASIGFGRLLARVLMASTGRSTVWKNEPWRSTWTPAAMGRLLAAHGYAVTRDDALAETAAGLATPVPRRSSLPHSCVIIADRD</sequence>
<dbReference type="AlphaFoldDB" id="A0A8J3Z6Q9"/>
<keyword evidence="5 6" id="KW-0949">S-adenosyl-L-methionine</keyword>
<proteinExistence type="inferred from homology"/>
<dbReference type="PANTHER" id="PTHR43619:SF2">
    <property type="entry name" value="S-ADENOSYL-L-METHIONINE-DEPENDENT METHYLTRANSFERASES SUPERFAMILY PROTEIN"/>
    <property type="match status" value="1"/>
</dbReference>
<keyword evidence="8" id="KW-1185">Reference proteome</keyword>
<evidence type="ECO:0000256" key="6">
    <source>
        <dbReference type="RuleBase" id="RU362030"/>
    </source>
</evidence>
<dbReference type="InterPro" id="IPR007213">
    <property type="entry name" value="Ppm1/Ppm2/Tcmp"/>
</dbReference>
<evidence type="ECO:0000256" key="1">
    <source>
        <dbReference type="ARBA" id="ARBA00003907"/>
    </source>
</evidence>
<comment type="function">
    <text evidence="1 6">Exhibits S-adenosyl-L-methionine-dependent methyltransferase activity.</text>
</comment>
<dbReference type="GO" id="GO:0008168">
    <property type="term" value="F:methyltransferase activity"/>
    <property type="evidence" value="ECO:0007669"/>
    <property type="project" value="UniProtKB-UniRule"/>
</dbReference>
<dbReference type="InterPro" id="IPR029063">
    <property type="entry name" value="SAM-dependent_MTases_sf"/>
</dbReference>
<organism evidence="7 8">
    <name type="scientific">Virgisporangium aurantiacum</name>
    <dbReference type="NCBI Taxonomy" id="175570"/>
    <lineage>
        <taxon>Bacteria</taxon>
        <taxon>Bacillati</taxon>
        <taxon>Actinomycetota</taxon>
        <taxon>Actinomycetes</taxon>
        <taxon>Micromonosporales</taxon>
        <taxon>Micromonosporaceae</taxon>
        <taxon>Virgisporangium</taxon>
    </lineage>
</organism>
<evidence type="ECO:0000256" key="5">
    <source>
        <dbReference type="ARBA" id="ARBA00022691"/>
    </source>
</evidence>
<comment type="caution">
    <text evidence="7">The sequence shown here is derived from an EMBL/GenBank/DDBJ whole genome shotgun (WGS) entry which is preliminary data.</text>
</comment>
<dbReference type="InterPro" id="IPR011610">
    <property type="entry name" value="SAM_mthyl_Trfase_ML2640-like"/>
</dbReference>
<dbReference type="SUPFAM" id="SSF53335">
    <property type="entry name" value="S-adenosyl-L-methionine-dependent methyltransferases"/>
    <property type="match status" value="1"/>
</dbReference>
<keyword evidence="3 6" id="KW-0489">Methyltransferase</keyword>
<name>A0A8J3Z6Q9_9ACTN</name>
<dbReference type="Pfam" id="PF04072">
    <property type="entry name" value="LCM"/>
    <property type="match status" value="1"/>
</dbReference>
<dbReference type="NCBIfam" id="TIGR00027">
    <property type="entry name" value="mthyl_TIGR00027"/>
    <property type="match status" value="1"/>
</dbReference>
<dbReference type="GO" id="GO:0032259">
    <property type="term" value="P:methylation"/>
    <property type="evidence" value="ECO:0007669"/>
    <property type="project" value="UniProtKB-KW"/>
</dbReference>
<protein>
    <recommendedName>
        <fullName evidence="6">S-adenosyl-L-methionine-dependent methyltransferase</fullName>
        <ecNumber evidence="6">2.1.1.-</ecNumber>
    </recommendedName>
</protein>
<dbReference type="Proteomes" id="UP000612585">
    <property type="component" value="Unassembled WGS sequence"/>
</dbReference>
<evidence type="ECO:0000313" key="7">
    <source>
        <dbReference type="EMBL" id="GIJ58456.1"/>
    </source>
</evidence>
<evidence type="ECO:0000256" key="2">
    <source>
        <dbReference type="ARBA" id="ARBA00008138"/>
    </source>
</evidence>
<reference evidence="7" key="1">
    <citation type="submission" date="2021-01" db="EMBL/GenBank/DDBJ databases">
        <title>Whole genome shotgun sequence of Virgisporangium aurantiacum NBRC 16421.</title>
        <authorList>
            <person name="Komaki H."/>
            <person name="Tamura T."/>
        </authorList>
    </citation>
    <scope>NUCLEOTIDE SEQUENCE</scope>
    <source>
        <strain evidence="7">NBRC 16421</strain>
    </source>
</reference>
<evidence type="ECO:0000256" key="4">
    <source>
        <dbReference type="ARBA" id="ARBA00022679"/>
    </source>
</evidence>
<evidence type="ECO:0000313" key="8">
    <source>
        <dbReference type="Proteomes" id="UP000612585"/>
    </source>
</evidence>
<accession>A0A8J3Z6Q9</accession>
<comment type="similarity">
    <text evidence="2 6">Belongs to the UPF0677 family.</text>
</comment>
<keyword evidence="4" id="KW-0808">Transferase</keyword>
<evidence type="ECO:0000256" key="3">
    <source>
        <dbReference type="ARBA" id="ARBA00022603"/>
    </source>
</evidence>